<evidence type="ECO:0000313" key="6">
    <source>
        <dbReference type="EMBL" id="BBD08248.1"/>
    </source>
</evidence>
<feature type="modified residue" description="N6-(pyridoxal phosphate)lysine" evidence="4">
    <location>
        <position position="185"/>
    </location>
</feature>
<keyword evidence="6" id="KW-0808">Transferase</keyword>
<keyword evidence="1 4" id="KW-0663">Pyridoxal phosphate</keyword>
<name>A0A2Z6AYF1_9BACT</name>
<evidence type="ECO:0000256" key="3">
    <source>
        <dbReference type="PIRSR" id="PIRSR000390-1"/>
    </source>
</evidence>
<feature type="active site" description="Proton acceptor" evidence="3">
    <location>
        <position position="185"/>
    </location>
</feature>
<dbReference type="Gene3D" id="3.90.1150.10">
    <property type="entry name" value="Aspartate Aminotransferase, domain 1"/>
    <property type="match status" value="1"/>
</dbReference>
<protein>
    <submittedName>
        <fullName evidence="6">DegT/DnrJ/EryC1/StrS aminotransferase</fullName>
    </submittedName>
</protein>
<dbReference type="GO" id="GO:0008483">
    <property type="term" value="F:transaminase activity"/>
    <property type="evidence" value="ECO:0007669"/>
    <property type="project" value="UniProtKB-KW"/>
</dbReference>
<dbReference type="AlphaFoldDB" id="A0A2Z6AYF1"/>
<evidence type="ECO:0000313" key="7">
    <source>
        <dbReference type="Proteomes" id="UP000269883"/>
    </source>
</evidence>
<dbReference type="Gene3D" id="3.40.640.10">
    <property type="entry name" value="Type I PLP-dependent aspartate aminotransferase-like (Major domain)"/>
    <property type="match status" value="1"/>
</dbReference>
<dbReference type="GO" id="GO:0000271">
    <property type="term" value="P:polysaccharide biosynthetic process"/>
    <property type="evidence" value="ECO:0007669"/>
    <property type="project" value="TreeGrafter"/>
</dbReference>
<dbReference type="PANTHER" id="PTHR30244:SF36">
    <property type="entry name" value="3-OXO-GLUCOSE-6-PHOSPHATE:GLUTAMATE AMINOTRANSFERASE"/>
    <property type="match status" value="1"/>
</dbReference>
<dbReference type="InterPro" id="IPR015422">
    <property type="entry name" value="PyrdxlP-dep_Trfase_small"/>
</dbReference>
<dbReference type="SUPFAM" id="SSF53383">
    <property type="entry name" value="PLP-dependent transferases"/>
    <property type="match status" value="1"/>
</dbReference>
<dbReference type="InterPro" id="IPR000653">
    <property type="entry name" value="DegT/StrS_aminotransferase"/>
</dbReference>
<reference evidence="6 7" key="1">
    <citation type="journal article" date="2018" name="Sci. Adv.">
        <title>Multi-heme cytochromes provide a pathway for survival in energy-limited environments.</title>
        <authorList>
            <person name="Deng X."/>
            <person name="Dohmae N."/>
            <person name="Nealson K.H."/>
            <person name="Hashimoto K."/>
            <person name="Okamoto A."/>
        </authorList>
    </citation>
    <scope>NUCLEOTIDE SEQUENCE [LARGE SCALE GENOMIC DNA]</scope>
    <source>
        <strain evidence="6 7">IS5</strain>
    </source>
</reference>
<evidence type="ECO:0000256" key="4">
    <source>
        <dbReference type="PIRSR" id="PIRSR000390-2"/>
    </source>
</evidence>
<dbReference type="CDD" id="cd00616">
    <property type="entry name" value="AHBA_syn"/>
    <property type="match status" value="1"/>
</dbReference>
<gene>
    <name evidence="6" type="ORF">DFE_1522</name>
</gene>
<dbReference type="OrthoDB" id="9766188at2"/>
<dbReference type="EMBL" id="AP017378">
    <property type="protein sequence ID" value="BBD08248.1"/>
    <property type="molecule type" value="Genomic_DNA"/>
</dbReference>
<proteinExistence type="inferred from homology"/>
<accession>A0A2Z6AYF1</accession>
<dbReference type="KEGG" id="dfl:DFE_1522"/>
<keyword evidence="6" id="KW-0032">Aminotransferase</keyword>
<dbReference type="RefSeq" id="WP_126378187.1">
    <property type="nucleotide sequence ID" value="NZ_AP017378.1"/>
</dbReference>
<organism evidence="6 7">
    <name type="scientific">Desulfovibrio ferrophilus</name>
    <dbReference type="NCBI Taxonomy" id="241368"/>
    <lineage>
        <taxon>Bacteria</taxon>
        <taxon>Pseudomonadati</taxon>
        <taxon>Thermodesulfobacteriota</taxon>
        <taxon>Desulfovibrionia</taxon>
        <taxon>Desulfovibrionales</taxon>
        <taxon>Desulfovibrionaceae</taxon>
        <taxon>Desulfovibrio</taxon>
    </lineage>
</organism>
<evidence type="ECO:0000256" key="2">
    <source>
        <dbReference type="ARBA" id="ARBA00037999"/>
    </source>
</evidence>
<dbReference type="Pfam" id="PF01041">
    <property type="entry name" value="DegT_DnrJ_EryC1"/>
    <property type="match status" value="1"/>
</dbReference>
<evidence type="ECO:0000256" key="1">
    <source>
        <dbReference type="ARBA" id="ARBA00022898"/>
    </source>
</evidence>
<dbReference type="InterPro" id="IPR015421">
    <property type="entry name" value="PyrdxlP-dep_Trfase_major"/>
</dbReference>
<keyword evidence="7" id="KW-1185">Reference proteome</keyword>
<evidence type="ECO:0000256" key="5">
    <source>
        <dbReference type="RuleBase" id="RU004508"/>
    </source>
</evidence>
<dbReference type="PANTHER" id="PTHR30244">
    <property type="entry name" value="TRANSAMINASE"/>
    <property type="match status" value="1"/>
</dbReference>
<dbReference type="PIRSF" id="PIRSF000390">
    <property type="entry name" value="PLP_StrS"/>
    <property type="match status" value="1"/>
</dbReference>
<dbReference type="Proteomes" id="UP000269883">
    <property type="component" value="Chromosome"/>
</dbReference>
<comment type="similarity">
    <text evidence="2 5">Belongs to the DegT/DnrJ/EryC1 family.</text>
</comment>
<dbReference type="InterPro" id="IPR015424">
    <property type="entry name" value="PyrdxlP-dep_Trfase"/>
</dbReference>
<dbReference type="GO" id="GO:0030170">
    <property type="term" value="F:pyridoxal phosphate binding"/>
    <property type="evidence" value="ECO:0007669"/>
    <property type="project" value="TreeGrafter"/>
</dbReference>
<sequence length="368" mass="39777">MSIPFNNLKAQLAPQEDDLRAAFERVLKRGWYLMGPEVKAFEQEFAAWVGTNHCVSLNSGTDALVLALKALDCEGGEVVLPAHTALPCYHAVLAAGCIPVFAEVNEQSYCISPQSAARLITDQTRAVIGVHLYGHPCDLDALEDLCHKRGVAFIEDCAQAHGAASGGRTVGTVGDLSAYSFYPTKNLGALGDAGAVCGSSAEADQALRLLRQYGESQRYECTVPGVNSRMDELQAAFLRERLKHMDRLTAERRMLADIYDEGLSGLPVITPAVAEGCEHVYHLYVIRSQRRDELAAFLAGRGIGTGLHYPIPGHKQALFTSGNAPYRADELAQSEQLAAEILSLPLFPGLAPEQADEVCSAIHDFHQS</sequence>